<reference evidence="2" key="2">
    <citation type="submission" date="2025-08" db="UniProtKB">
        <authorList>
            <consortium name="RefSeq"/>
        </authorList>
    </citation>
    <scope>IDENTIFICATION</scope>
    <source>
        <tissue evidence="2">Leaf</tissue>
    </source>
</reference>
<proteinExistence type="predicted"/>
<evidence type="ECO:0000313" key="1">
    <source>
        <dbReference type="Proteomes" id="UP000790787"/>
    </source>
</evidence>
<organism evidence="1 2">
    <name type="scientific">Nicotiana tabacum</name>
    <name type="common">Common tobacco</name>
    <dbReference type="NCBI Taxonomy" id="4097"/>
    <lineage>
        <taxon>Eukaryota</taxon>
        <taxon>Viridiplantae</taxon>
        <taxon>Streptophyta</taxon>
        <taxon>Embryophyta</taxon>
        <taxon>Tracheophyta</taxon>
        <taxon>Spermatophyta</taxon>
        <taxon>Magnoliopsida</taxon>
        <taxon>eudicotyledons</taxon>
        <taxon>Gunneridae</taxon>
        <taxon>Pentapetalae</taxon>
        <taxon>asterids</taxon>
        <taxon>lamiids</taxon>
        <taxon>Solanales</taxon>
        <taxon>Solanaceae</taxon>
        <taxon>Nicotianoideae</taxon>
        <taxon>Nicotianeae</taxon>
        <taxon>Nicotiana</taxon>
    </lineage>
</organism>
<gene>
    <name evidence="2" type="primary">LOC107759755</name>
</gene>
<reference evidence="1" key="1">
    <citation type="journal article" date="2014" name="Nat. Commun.">
        <title>The tobacco genome sequence and its comparison with those of tomato and potato.</title>
        <authorList>
            <person name="Sierro N."/>
            <person name="Battey J.N."/>
            <person name="Ouadi S."/>
            <person name="Bakaher N."/>
            <person name="Bovet L."/>
            <person name="Willig A."/>
            <person name="Goepfert S."/>
            <person name="Peitsch M.C."/>
            <person name="Ivanov N.V."/>
        </authorList>
    </citation>
    <scope>NUCLEOTIDE SEQUENCE [LARGE SCALE GENOMIC DNA]</scope>
</reference>
<keyword evidence="1" id="KW-1185">Reference proteome</keyword>
<accession>A0AC58SCJ8</accession>
<dbReference type="RefSeq" id="XP_075082697.1">
    <property type="nucleotide sequence ID" value="XM_075226596.1"/>
</dbReference>
<evidence type="ECO:0000313" key="2">
    <source>
        <dbReference type="RefSeq" id="XP_075082697.1"/>
    </source>
</evidence>
<sequence length="695" mass="75935">MGPYVAGVLVPLVVTILLQNRRRRKKRGLPVDVSGESGYAIRNRRFSAPVETAWEGITTLAELFEYSCKKYYHKKLLGSRKLLSREMEISANGRSFEKLHLGEYEWLSYGQTFEIVCSFSSGLAQLGHKREERVAIFADTCEEWLIALQSCFRRNVTVVTIYASLGEEALCYSLNQTEVTTVICGQKELKKLVDISGQLDTVKRVICMDEIPSSALVAAGSNWTLTTFSDVEKLGRENPVDPDLPLAADIAVIMYTSGSTGLPKGVMMTHRNVLATASAVLTIVPGLGSKDVYLAYLPLAHILELAAETIVPGIGGSIGYGSPLTLTDTSNKIKKGTKGDASVLRPTVMAAVPAILDRVRDGVRKKVDASGGLSKKLFDLAYSRRQSAINGNWLGAWGLEKHFWNLLVFKKVQAILGGRIRFILSGGAPLSGDTQRFINICLGAPIGQGYGLTETCAGGTFSDYDDTSVGRVGPPLPCSYIKLIDWAEGGYLTSDSPMPRGEIVIGGPNVTVGYFKNEEKSKEVYKVDERGMSWFYTGDIGQFHADGCLEIIDRKKDIVKLQHGEYVSLGKVEAALSISPYVDNIMLHANPFHSYCVAIVVAAQAAVEGWAKKHGIDFGDFPELCQNEETVKEVYASLVKAAKAARLEKFEIPAKIKLLAEAWTPESGLVTAALKLKRDVIRKAFSDELAQLYSS</sequence>
<name>A0AC58SCJ8_TOBAC</name>
<dbReference type="Proteomes" id="UP000790787">
    <property type="component" value="Chromosome 12"/>
</dbReference>
<protein>
    <submittedName>
        <fullName evidence="2">Long chain acyl-CoA synthetase 9, chloroplastic-like</fullName>
    </submittedName>
</protein>